<accession>A0A562V4D4</accession>
<dbReference type="Proteomes" id="UP000321617">
    <property type="component" value="Unassembled WGS sequence"/>
</dbReference>
<reference evidence="1 2" key="1">
    <citation type="journal article" date="2013" name="Stand. Genomic Sci.">
        <title>Genomic Encyclopedia of Type Strains, Phase I: The one thousand microbial genomes (KMG-I) project.</title>
        <authorList>
            <person name="Kyrpides N.C."/>
            <person name="Woyke T."/>
            <person name="Eisen J.A."/>
            <person name="Garrity G."/>
            <person name="Lilburn T.G."/>
            <person name="Beck B.J."/>
            <person name="Whitman W.B."/>
            <person name="Hugenholtz P."/>
            <person name="Klenk H.P."/>
        </authorList>
    </citation>
    <scope>NUCLEOTIDE SEQUENCE [LARGE SCALE GENOMIC DNA]</scope>
    <source>
        <strain evidence="1 2">DSM 45044</strain>
    </source>
</reference>
<sequence length="164" mass="18296">MPLYDYFRAPDTDTVLKRLAVDRGSPLYPSGGGPPVFPGVDAKGIDPGVVLGTLVALIRDTEWTPATLDSRLIWPFPEPGTEDTWKETLSEHEGPWVEELPDGIRDLFADLRAADLLGWCERWARLEDLEGSVPEELAGWLAVFVAFAEEARDHDESLFCWISL</sequence>
<dbReference type="EMBL" id="VLLL01000006">
    <property type="protein sequence ID" value="TWJ12678.1"/>
    <property type="molecule type" value="Genomic_DNA"/>
</dbReference>
<dbReference type="OrthoDB" id="3537879at2"/>
<evidence type="ECO:0000313" key="1">
    <source>
        <dbReference type="EMBL" id="TWJ12678.1"/>
    </source>
</evidence>
<proteinExistence type="predicted"/>
<comment type="caution">
    <text evidence="1">The sequence shown here is derived from an EMBL/GenBank/DDBJ whole genome shotgun (WGS) entry which is preliminary data.</text>
</comment>
<evidence type="ECO:0000313" key="2">
    <source>
        <dbReference type="Proteomes" id="UP000321617"/>
    </source>
</evidence>
<dbReference type="AlphaFoldDB" id="A0A562V4D4"/>
<protein>
    <recommendedName>
        <fullName evidence="3">DUF1877 family protein</fullName>
    </recommendedName>
</protein>
<name>A0A562V4D4_9ACTN</name>
<organism evidence="1 2">
    <name type="scientific">Stackebrandtia albiflava</name>
    <dbReference type="NCBI Taxonomy" id="406432"/>
    <lineage>
        <taxon>Bacteria</taxon>
        <taxon>Bacillati</taxon>
        <taxon>Actinomycetota</taxon>
        <taxon>Actinomycetes</taxon>
        <taxon>Glycomycetales</taxon>
        <taxon>Glycomycetaceae</taxon>
        <taxon>Stackebrandtia</taxon>
    </lineage>
</organism>
<gene>
    <name evidence="1" type="ORF">LX16_3440</name>
</gene>
<keyword evidence="2" id="KW-1185">Reference proteome</keyword>
<evidence type="ECO:0008006" key="3">
    <source>
        <dbReference type="Google" id="ProtNLM"/>
    </source>
</evidence>
<dbReference type="RefSeq" id="WP_147139977.1">
    <property type="nucleotide sequence ID" value="NZ_BAABIJ010000002.1"/>
</dbReference>